<name>A0A3S0IP91_9BACT</name>
<organism evidence="1 2">
    <name type="scientific">Hymenobacter gummosus</name>
    <dbReference type="NCBI Taxonomy" id="1776032"/>
    <lineage>
        <taxon>Bacteria</taxon>
        <taxon>Pseudomonadati</taxon>
        <taxon>Bacteroidota</taxon>
        <taxon>Cytophagia</taxon>
        <taxon>Cytophagales</taxon>
        <taxon>Hymenobacteraceae</taxon>
        <taxon>Hymenobacter</taxon>
    </lineage>
</organism>
<sequence length="679" mass="73225">MADDTPAQLEFLQFHLPSLTPGTYSVEVQQTLTGPGIGGSTGNTFGAALSFTVAGERLLLPPTDIQAVFPPEGSLLDHNNVLPHLVLGRSTAPWERHADPADPESPWLALVLLEEGENFATQTYPLDKLPGVLPGFVAEPGEAADAQATVLTLNDGLAQTLLPATTAELKLLTHVRRGKDEKGVLGEELAVVIGSRLPAKGVRSTVHLVALEGRYPGGQFDAGSGQVALLSLKSWSFSCLRRFMLTSKAISELQATVPAADLALLQPLLDTEVTGQEAFLTQVGQLLGHEVPASYRADLLKYAEQSKTFRELVHALQPGTLRLPGRGVAENLLGAGFLPLAHQFRDGQQLVSWYHGPLIPATSTAADAPQPVRAADALLRYHPSTGLLDVSYAAAWELGRLLGLSSKAFSVALYNWKRSVAQQQLVLQNEPLHAAPLLLTAAPATAPPPVPPVVSKWFADISLLVDLPFGYLVPDESLLPVESLRFFQVDALWMDALLDGAASLGRIIGQDVQHEQALNADFRFPYREKGLSGVLIRSEIVAGWPDLVVLGHAGNDASTPQQPLRRALLSKNVLLCLFEGPLQTLDVQLKPETMHFGLDDSTTHEGAYSKLLRGPKGSTTGQPTVDPVPWRAEDHRVLDISNLANQIQQLQTRTTAPDSAWFALEMIEGSVKARFHRTI</sequence>
<dbReference type="OrthoDB" id="4846903at2"/>
<dbReference type="EMBL" id="RXOF01000005">
    <property type="protein sequence ID" value="RTQ50297.1"/>
    <property type="molecule type" value="Genomic_DNA"/>
</dbReference>
<accession>A0A3S0IP91</accession>
<evidence type="ECO:0000313" key="2">
    <source>
        <dbReference type="Proteomes" id="UP000282184"/>
    </source>
</evidence>
<dbReference type="Proteomes" id="UP000282184">
    <property type="component" value="Unassembled WGS sequence"/>
</dbReference>
<evidence type="ECO:0000313" key="1">
    <source>
        <dbReference type="EMBL" id="RTQ50297.1"/>
    </source>
</evidence>
<protein>
    <submittedName>
        <fullName evidence="1">Uncharacterized protein</fullName>
    </submittedName>
</protein>
<proteinExistence type="predicted"/>
<dbReference type="RefSeq" id="WP_126693346.1">
    <property type="nucleotide sequence ID" value="NZ_RXOF01000005.1"/>
</dbReference>
<keyword evidence="2" id="KW-1185">Reference proteome</keyword>
<dbReference type="AlphaFoldDB" id="A0A3S0IP91"/>
<gene>
    <name evidence="1" type="ORF">EJV47_11780</name>
</gene>
<comment type="caution">
    <text evidence="1">The sequence shown here is derived from an EMBL/GenBank/DDBJ whole genome shotgun (WGS) entry which is preliminary data.</text>
</comment>
<reference evidence="1 2" key="1">
    <citation type="submission" date="2018-12" db="EMBL/GenBank/DDBJ databases">
        <title>Hymenobacter gummosus sp. nov., isolated from a spring.</title>
        <authorList>
            <person name="Nie L."/>
        </authorList>
    </citation>
    <scope>NUCLEOTIDE SEQUENCE [LARGE SCALE GENOMIC DNA]</scope>
    <source>
        <strain evidence="1 2">KCTC 52166</strain>
    </source>
</reference>